<evidence type="ECO:0000313" key="1">
    <source>
        <dbReference type="EMBL" id="QHT91826.1"/>
    </source>
</evidence>
<dbReference type="EMBL" id="MN740170">
    <property type="protein sequence ID" value="QHT91826.1"/>
    <property type="molecule type" value="Genomic_DNA"/>
</dbReference>
<proteinExistence type="predicted"/>
<protein>
    <submittedName>
        <fullName evidence="1">Uncharacterized protein</fullName>
    </submittedName>
</protein>
<sequence>MMDVTLLTKKELKELLITYQAEINKIDEKSIYSLSYYYYDEGSKRHQIVDLMKDIRNEIIYREDDEKREKYRSMRERDPLKYGKKRLLLLLRK</sequence>
<name>A0A6C0IH84_9ZZZZ</name>
<reference evidence="1" key="1">
    <citation type="journal article" date="2020" name="Nature">
        <title>Giant virus diversity and host interactions through global metagenomics.</title>
        <authorList>
            <person name="Schulz F."/>
            <person name="Roux S."/>
            <person name="Paez-Espino D."/>
            <person name="Jungbluth S."/>
            <person name="Walsh D.A."/>
            <person name="Denef V.J."/>
            <person name="McMahon K.D."/>
            <person name="Konstantinidis K.T."/>
            <person name="Eloe-Fadrosh E.A."/>
            <person name="Kyrpides N.C."/>
            <person name="Woyke T."/>
        </authorList>
    </citation>
    <scope>NUCLEOTIDE SEQUENCE</scope>
    <source>
        <strain evidence="1">GVMAG-M-3300023184-86</strain>
    </source>
</reference>
<organism evidence="1">
    <name type="scientific">viral metagenome</name>
    <dbReference type="NCBI Taxonomy" id="1070528"/>
    <lineage>
        <taxon>unclassified sequences</taxon>
        <taxon>metagenomes</taxon>
        <taxon>organismal metagenomes</taxon>
    </lineage>
</organism>
<dbReference type="AlphaFoldDB" id="A0A6C0IH84"/>
<accession>A0A6C0IH84</accession>